<dbReference type="OrthoDB" id="2157530at2759"/>
<dbReference type="Pfam" id="PF26639">
    <property type="entry name" value="Het-6_barrel"/>
    <property type="match status" value="1"/>
</dbReference>
<protein>
    <submittedName>
        <fullName evidence="2">Heterokaryon incompatibility protein</fullName>
    </submittedName>
</protein>
<dbReference type="HOGENOM" id="CLU_004184_7_4_1"/>
<dbReference type="Proteomes" id="UP000016922">
    <property type="component" value="Unassembled WGS sequence"/>
</dbReference>
<keyword evidence="3" id="KW-1185">Reference proteome</keyword>
<evidence type="ECO:0000259" key="1">
    <source>
        <dbReference type="Pfam" id="PF06985"/>
    </source>
</evidence>
<evidence type="ECO:0000313" key="3">
    <source>
        <dbReference type="Proteomes" id="UP000016922"/>
    </source>
</evidence>
<dbReference type="PANTHER" id="PTHR24148:SF73">
    <property type="entry name" value="HET DOMAIN PROTEIN (AFU_ORTHOLOGUE AFUA_8G01020)"/>
    <property type="match status" value="1"/>
</dbReference>
<dbReference type="STRING" id="1116229.S3DCV4"/>
<name>S3DCV4_GLAL2</name>
<accession>S3DCV4</accession>
<dbReference type="GeneID" id="19469660"/>
<dbReference type="OMA" id="WAPDWRM"/>
<sequence>MDYKSLDADRKEFRLLRLRSRSYQPPPSQEESELKGINVFCELEHAFRGDCDSYTALSYAWGDMNINNLQPVFVSGAIIKVSFNLGAALRELRNEQNDLLLWVDQICIDQNNIAEREEQVQQMQEIYTMSARVVAWIGPAADDSDMIIAHLTSIGERAEKVWNMHLFGRVYEAAIQHAFMEVLPILADRKALGIMSKASTKFLQREYWKRLWIIQEFAVAPRVDVLCGGQLIRDTTLTTALNCILSVIYYLEDHGVKGTGHNLATSGHTIIEAYMPILSASKFVREVTSRRSDYRKSKFISRENTLFHNVVSTSVTRDNTGNHECTDPRDRIFAVLGLALDAVCFDKFPDYRSSVENVYTELAMKLLKNGPIDILAYCVRTEPRSMQSWVPDWRMAGLEPNSYSPWRNNLAFLASGRKKFEGDVNFITGRMLSIKTAVVDTVMAFGDVWSPDRRGKLDPEATLRYLSEIRGFCAQSERTKSDEVDSNTSKIAIANFERAGHSEYSLDFELKSYQQVRTTFTGGGDHTTDSSNGVRFDNFTRYCNLMRRLRPCRPFISATGYVGLAPPHVETGDKVVVFLGGLVPYIIHPSGPDTHTLVGEAYVHGVMFGEHMEGNPKIETLILE</sequence>
<dbReference type="InterPro" id="IPR010730">
    <property type="entry name" value="HET"/>
</dbReference>
<gene>
    <name evidence="2" type="ORF">GLAREA_10614</name>
</gene>
<organism evidence="2 3">
    <name type="scientific">Glarea lozoyensis (strain ATCC 20868 / MF5171)</name>
    <dbReference type="NCBI Taxonomy" id="1116229"/>
    <lineage>
        <taxon>Eukaryota</taxon>
        <taxon>Fungi</taxon>
        <taxon>Dikarya</taxon>
        <taxon>Ascomycota</taxon>
        <taxon>Pezizomycotina</taxon>
        <taxon>Leotiomycetes</taxon>
        <taxon>Helotiales</taxon>
        <taxon>Helotiaceae</taxon>
        <taxon>Glarea</taxon>
    </lineage>
</organism>
<dbReference type="EMBL" id="KE145355">
    <property type="protein sequence ID" value="EPE34919.1"/>
    <property type="molecule type" value="Genomic_DNA"/>
</dbReference>
<reference evidence="2 3" key="1">
    <citation type="journal article" date="2013" name="BMC Genomics">
        <title>Genomics-driven discovery of the pneumocandin biosynthetic gene cluster in the fungus Glarea lozoyensis.</title>
        <authorList>
            <person name="Chen L."/>
            <person name="Yue Q."/>
            <person name="Zhang X."/>
            <person name="Xiang M."/>
            <person name="Wang C."/>
            <person name="Li S."/>
            <person name="Che Y."/>
            <person name="Ortiz-Lopez F.J."/>
            <person name="Bills G.F."/>
            <person name="Liu X."/>
            <person name="An Z."/>
        </authorList>
    </citation>
    <scope>NUCLEOTIDE SEQUENCE [LARGE SCALE GENOMIC DNA]</scope>
    <source>
        <strain evidence="3">ATCC 20868 / MF5171</strain>
    </source>
</reference>
<dbReference type="InterPro" id="IPR052895">
    <property type="entry name" value="HetReg/Transcr_Mod"/>
</dbReference>
<dbReference type="Pfam" id="PF06985">
    <property type="entry name" value="HET"/>
    <property type="match status" value="1"/>
</dbReference>
<dbReference type="KEGG" id="glz:GLAREA_10614"/>
<evidence type="ECO:0000313" key="2">
    <source>
        <dbReference type="EMBL" id="EPE34919.1"/>
    </source>
</evidence>
<dbReference type="AlphaFoldDB" id="S3DCV4"/>
<dbReference type="PANTHER" id="PTHR24148">
    <property type="entry name" value="ANKYRIN REPEAT DOMAIN-CONTAINING PROTEIN 39 HOMOLOG-RELATED"/>
    <property type="match status" value="1"/>
</dbReference>
<proteinExistence type="predicted"/>
<feature type="domain" description="Heterokaryon incompatibility" evidence="1">
    <location>
        <begin position="54"/>
        <end position="216"/>
    </location>
</feature>
<dbReference type="eggNOG" id="ENOG502SIE8">
    <property type="taxonomic scope" value="Eukaryota"/>
</dbReference>
<dbReference type="RefSeq" id="XP_008077906.1">
    <property type="nucleotide sequence ID" value="XM_008079715.1"/>
</dbReference>